<sequence>MTQDLNQLTNAELKRYLSEHRNNDDAFHDALQVLMSRRDPNAPRYPYPYDMVDPEREVEAIFRARIRQIEQDQSAD</sequence>
<dbReference type="EMBL" id="PVWK01000142">
    <property type="protein sequence ID" value="PSB24632.1"/>
    <property type="molecule type" value="Genomic_DNA"/>
</dbReference>
<dbReference type="AlphaFoldDB" id="A0A2T1DVY9"/>
<protein>
    <submittedName>
        <fullName evidence="1">Uncharacterized protein</fullName>
    </submittedName>
</protein>
<proteinExistence type="predicted"/>
<dbReference type="OrthoDB" id="428513at2"/>
<comment type="caution">
    <text evidence="1">The sequence shown here is derived from an EMBL/GenBank/DDBJ whole genome shotgun (WGS) entry which is preliminary data.</text>
</comment>
<reference evidence="2" key="1">
    <citation type="submission" date="2018-02" db="EMBL/GenBank/DDBJ databases">
        <authorList>
            <person name="Moore K."/>
            <person name="Momper L."/>
        </authorList>
    </citation>
    <scope>NUCLEOTIDE SEQUENCE [LARGE SCALE GENOMIC DNA]</scope>
    <source>
        <strain evidence="2">ULC18</strain>
    </source>
</reference>
<reference evidence="1 2" key="2">
    <citation type="submission" date="2018-03" db="EMBL/GenBank/DDBJ databases">
        <title>The ancient ancestry and fast evolution of plastids.</title>
        <authorList>
            <person name="Moore K.R."/>
            <person name="Magnabosco C."/>
            <person name="Momper L."/>
            <person name="Gold D.A."/>
            <person name="Bosak T."/>
            <person name="Fournier G.P."/>
        </authorList>
    </citation>
    <scope>NUCLEOTIDE SEQUENCE [LARGE SCALE GENOMIC DNA]</scope>
    <source>
        <strain evidence="1 2">ULC18</strain>
    </source>
</reference>
<keyword evidence="2" id="KW-1185">Reference proteome</keyword>
<dbReference type="Pfam" id="PF21826">
    <property type="entry name" value="DUF6887"/>
    <property type="match status" value="1"/>
</dbReference>
<evidence type="ECO:0000313" key="2">
    <source>
        <dbReference type="Proteomes" id="UP000239576"/>
    </source>
</evidence>
<gene>
    <name evidence="1" type="ORF">C7B82_26815</name>
</gene>
<dbReference type="InterPro" id="IPR054053">
    <property type="entry name" value="DUF6887"/>
</dbReference>
<name>A0A2T1DVY9_9CYAN</name>
<evidence type="ECO:0000313" key="1">
    <source>
        <dbReference type="EMBL" id="PSB24632.1"/>
    </source>
</evidence>
<dbReference type="RefSeq" id="WP_106259882.1">
    <property type="nucleotide sequence ID" value="NZ_CAWNSW010000105.1"/>
</dbReference>
<accession>A0A2T1DVY9</accession>
<organism evidence="1 2">
    <name type="scientific">Stenomitos frigidus ULC18</name>
    <dbReference type="NCBI Taxonomy" id="2107698"/>
    <lineage>
        <taxon>Bacteria</taxon>
        <taxon>Bacillati</taxon>
        <taxon>Cyanobacteriota</taxon>
        <taxon>Cyanophyceae</taxon>
        <taxon>Leptolyngbyales</taxon>
        <taxon>Leptolyngbyaceae</taxon>
        <taxon>Stenomitos</taxon>
    </lineage>
</organism>
<dbReference type="Proteomes" id="UP000239576">
    <property type="component" value="Unassembled WGS sequence"/>
</dbReference>